<feature type="domain" description="FecR protein" evidence="2">
    <location>
        <begin position="50"/>
        <end position="135"/>
    </location>
</feature>
<dbReference type="Proteomes" id="UP000289758">
    <property type="component" value="Unassembled WGS sequence"/>
</dbReference>
<dbReference type="Gene3D" id="2.40.160.90">
    <property type="match status" value="1"/>
</dbReference>
<reference evidence="3 4" key="1">
    <citation type="submission" date="2017-10" db="EMBL/GenBank/DDBJ databases">
        <title>Genomics of the genus Arcobacter.</title>
        <authorList>
            <person name="Perez-Cataluna A."/>
            <person name="Figueras M.J."/>
        </authorList>
    </citation>
    <scope>NUCLEOTIDE SEQUENCE [LARGE SCALE GENOMIC DNA]</scope>
    <source>
        <strain evidence="3 4">CECT 8441</strain>
    </source>
</reference>
<feature type="region of interest" description="Disordered" evidence="1">
    <location>
        <begin position="191"/>
        <end position="280"/>
    </location>
</feature>
<feature type="compositionally biased region" description="Polar residues" evidence="1">
    <location>
        <begin position="227"/>
        <end position="236"/>
    </location>
</feature>
<evidence type="ECO:0000313" key="4">
    <source>
        <dbReference type="Proteomes" id="UP000289758"/>
    </source>
</evidence>
<feature type="region of interest" description="Disordered" evidence="1">
    <location>
        <begin position="167"/>
        <end position="186"/>
    </location>
</feature>
<sequence>MKKILLLLFILANFLFASIGQITALVGDIKISRDSNTILAKLGEKLEKDDVINSSKGSKAQITMNDNTIITIGQNSTLNIFDYVYDANKPEDSKASFGFMKGSFKSITGAIGKINKERFKLRTKSATIGIRGTTIIGNQQIIICTDGAISVTANNFTVNVDKQEFTRLPQGKAPTPPESLEQDTLDSVQKGLNAKSSDSTESTETKESTTSTEEEKAGAKDDEDGTLTPSSENDGTTPKEKVTPPKENITTPPTVLEDTPPLNPEKPEIQPDIPTEHTSFSGFSTLGYVITAKDDGNSYSLQTGEVGKNENGSLIIINNQNITDAAFTEISTYSYITTDEKFLADGTWLSVENPYNKTYWIAGVKTDTSYISSLINNTSKTTKSFDTDIAGYIGGYIVDNNTLYDIDSGGSSLNFKFDFGAGINSFTGSMNLKYGVINDEKNYDIGFNNGKINSSGYSSKLTHENNPINGSLHGSFFGSGMETSAGNFNFDDETNNIQGVGIFLATPK</sequence>
<protein>
    <recommendedName>
        <fullName evidence="2">FecR protein domain-containing protein</fullName>
    </recommendedName>
</protein>
<dbReference type="RefSeq" id="WP_129087620.1">
    <property type="nucleotide sequence ID" value="NZ_CP053836.1"/>
</dbReference>
<dbReference type="EMBL" id="PDKK01000009">
    <property type="protein sequence ID" value="RXK04559.1"/>
    <property type="molecule type" value="Genomic_DNA"/>
</dbReference>
<name>A0A4Q1ALZ6_9BACT</name>
<evidence type="ECO:0000259" key="2">
    <source>
        <dbReference type="Pfam" id="PF04773"/>
    </source>
</evidence>
<dbReference type="Pfam" id="PF04773">
    <property type="entry name" value="FecR"/>
    <property type="match status" value="1"/>
</dbReference>
<dbReference type="PANTHER" id="PTHR38731:SF1">
    <property type="entry name" value="FECR PROTEIN DOMAIN-CONTAINING PROTEIN"/>
    <property type="match status" value="1"/>
</dbReference>
<comment type="caution">
    <text evidence="3">The sequence shown here is derived from an EMBL/GenBank/DDBJ whole genome shotgun (WGS) entry which is preliminary data.</text>
</comment>
<gene>
    <name evidence="3" type="ORF">CRV07_10410</name>
</gene>
<evidence type="ECO:0000313" key="3">
    <source>
        <dbReference type="EMBL" id="RXK04559.1"/>
    </source>
</evidence>
<feature type="compositionally biased region" description="Basic and acidic residues" evidence="1">
    <location>
        <begin position="203"/>
        <end position="220"/>
    </location>
</feature>
<accession>A0A4Q1ALZ6</accession>
<dbReference type="PANTHER" id="PTHR38731">
    <property type="entry name" value="LIPL45-RELATED LIPOPROTEIN-RELATED"/>
    <property type="match status" value="1"/>
</dbReference>
<evidence type="ECO:0000256" key="1">
    <source>
        <dbReference type="SAM" id="MobiDB-lite"/>
    </source>
</evidence>
<dbReference type="InterPro" id="IPR006860">
    <property type="entry name" value="FecR"/>
</dbReference>
<dbReference type="OrthoDB" id="5335024at2"/>
<proteinExistence type="predicted"/>
<organism evidence="3 4">
    <name type="scientific">Halarcobacter ebronensis</name>
    <dbReference type="NCBI Taxonomy" id="1462615"/>
    <lineage>
        <taxon>Bacteria</taxon>
        <taxon>Pseudomonadati</taxon>
        <taxon>Campylobacterota</taxon>
        <taxon>Epsilonproteobacteria</taxon>
        <taxon>Campylobacterales</taxon>
        <taxon>Arcobacteraceae</taxon>
        <taxon>Halarcobacter</taxon>
    </lineage>
</organism>
<dbReference type="AlphaFoldDB" id="A0A4Q1ALZ6"/>
<keyword evidence="4" id="KW-1185">Reference proteome</keyword>